<dbReference type="EMBL" id="BEZZ01278950">
    <property type="protein sequence ID" value="GCC49462.1"/>
    <property type="molecule type" value="Genomic_DNA"/>
</dbReference>
<keyword evidence="2" id="KW-1185">Reference proteome</keyword>
<gene>
    <name evidence="1" type="ORF">chiPu_0033995</name>
</gene>
<dbReference type="Proteomes" id="UP000287033">
    <property type="component" value="Unassembled WGS sequence"/>
</dbReference>
<feature type="non-terminal residue" evidence="1">
    <location>
        <position position="166"/>
    </location>
</feature>
<evidence type="ECO:0000313" key="1">
    <source>
        <dbReference type="EMBL" id="GCC49462.1"/>
    </source>
</evidence>
<dbReference type="AlphaFoldDB" id="A0A401U3J2"/>
<comment type="caution">
    <text evidence="1">The sequence shown here is derived from an EMBL/GenBank/DDBJ whole genome shotgun (WGS) entry which is preliminary data.</text>
</comment>
<name>A0A401U3J2_CHIPU</name>
<evidence type="ECO:0000313" key="2">
    <source>
        <dbReference type="Proteomes" id="UP000287033"/>
    </source>
</evidence>
<proteinExistence type="predicted"/>
<feature type="non-terminal residue" evidence="1">
    <location>
        <position position="1"/>
    </location>
</feature>
<organism evidence="1 2">
    <name type="scientific">Chiloscyllium punctatum</name>
    <name type="common">Brownbanded bambooshark</name>
    <name type="synonym">Hemiscyllium punctatum</name>
    <dbReference type="NCBI Taxonomy" id="137246"/>
    <lineage>
        <taxon>Eukaryota</taxon>
        <taxon>Metazoa</taxon>
        <taxon>Chordata</taxon>
        <taxon>Craniata</taxon>
        <taxon>Vertebrata</taxon>
        <taxon>Chondrichthyes</taxon>
        <taxon>Elasmobranchii</taxon>
        <taxon>Galeomorphii</taxon>
        <taxon>Galeoidea</taxon>
        <taxon>Orectolobiformes</taxon>
        <taxon>Hemiscylliidae</taxon>
        <taxon>Chiloscyllium</taxon>
    </lineage>
</organism>
<reference evidence="1 2" key="1">
    <citation type="journal article" date="2018" name="Nat. Ecol. Evol.">
        <title>Shark genomes provide insights into elasmobranch evolution and the origin of vertebrates.</title>
        <authorList>
            <person name="Hara Y"/>
            <person name="Yamaguchi K"/>
            <person name="Onimaru K"/>
            <person name="Kadota M"/>
            <person name="Koyanagi M"/>
            <person name="Keeley SD"/>
            <person name="Tatsumi K"/>
            <person name="Tanaka K"/>
            <person name="Motone F"/>
            <person name="Kageyama Y"/>
            <person name="Nozu R"/>
            <person name="Adachi N"/>
            <person name="Nishimura O"/>
            <person name="Nakagawa R"/>
            <person name="Tanegashima C"/>
            <person name="Kiyatake I"/>
            <person name="Matsumoto R"/>
            <person name="Murakumo K"/>
            <person name="Nishida K"/>
            <person name="Terakita A"/>
            <person name="Kuratani S"/>
            <person name="Sato K"/>
            <person name="Hyodo S Kuraku.S."/>
        </authorList>
    </citation>
    <scope>NUCLEOTIDE SEQUENCE [LARGE SCALE GENOMIC DNA]</scope>
</reference>
<sequence>VAAARGGALQSDLDRHIEDEGQIGLEIADRHALHRVDQFGRHLPELALIGARRIEEAVAQHPDALVERRQDHRADVVVARRGKQQRLGLGPEQLAHSGQHEVTDDLRARRAAGLAGHDHAQLGGVEPLSELADLGRFARTFAAFKGDEATAQARPLDCCFRHVRVS</sequence>
<protein>
    <submittedName>
        <fullName evidence="1">Uncharacterized protein</fullName>
    </submittedName>
</protein>
<accession>A0A401U3J2</accession>